<keyword evidence="8" id="KW-1185">Reference proteome</keyword>
<evidence type="ECO:0000259" key="6">
    <source>
        <dbReference type="PROSITE" id="PS51012"/>
    </source>
</evidence>
<evidence type="ECO:0000313" key="8">
    <source>
        <dbReference type="Proteomes" id="UP000249890"/>
    </source>
</evidence>
<dbReference type="Proteomes" id="UP000249890">
    <property type="component" value="Chromosome"/>
</dbReference>
<protein>
    <submittedName>
        <fullName evidence="7">ABC transporter</fullName>
    </submittedName>
</protein>
<dbReference type="InterPro" id="IPR052902">
    <property type="entry name" value="ABC-2_transporter"/>
</dbReference>
<keyword evidence="2 5" id="KW-0812">Transmembrane</keyword>
<evidence type="ECO:0000256" key="3">
    <source>
        <dbReference type="ARBA" id="ARBA00022989"/>
    </source>
</evidence>
<gene>
    <name evidence="7" type="ORF">B9T62_28015</name>
</gene>
<evidence type="ECO:0000256" key="5">
    <source>
        <dbReference type="SAM" id="Phobius"/>
    </source>
</evidence>
<dbReference type="InterPro" id="IPR047817">
    <property type="entry name" value="ABC2_TM_bact-type"/>
</dbReference>
<name>A0A2Z2KNR8_9BACL</name>
<feature type="transmembrane region" description="Helical" evidence="5">
    <location>
        <begin position="264"/>
        <end position="285"/>
    </location>
</feature>
<keyword evidence="3 5" id="KW-1133">Transmembrane helix</keyword>
<dbReference type="Pfam" id="PF12698">
    <property type="entry name" value="ABC2_membrane_3"/>
    <property type="match status" value="1"/>
</dbReference>
<sequence length="376" mass="41605">MTIFLNCIRSVFQKGWSLLFIFIIPILLIVFLIVVTSQEVQYKVGIIDEDNTLFTQDFIEQLKGQYEIINLTSNDDVKGMVINSELDGGLLFQQGFTESLLNGEDVSVLICDLAGTDIFGPVKVYVSSYVSSAKQIARASGGDEKIFYQGMDYYKNSTFNVTYESAFKYAGSGRDVSNAVKSLGFIASGMIFLMTFSTRIILQDKLSGVYDRIAVTPVSRFSYLLQNMLACFVIAAIQSVLLLSIISSIVDFPFGQTSEQKQEVLLVCLAFSLVCVALGVAISRFSNTRLMAGSLSTLIYFPMLMLGGCFWPGEIMPKFAQQIGDFFPTTWFLQAGRDVIAGKGIAAASQQLIYMLSFAALLIFVSFIVRNEKVRT</sequence>
<dbReference type="OrthoDB" id="63188at2"/>
<proteinExistence type="predicted"/>
<dbReference type="AlphaFoldDB" id="A0A2Z2KNR8"/>
<dbReference type="PANTHER" id="PTHR43027:SF1">
    <property type="entry name" value="DOXORUBICIN RESISTANCE ABC TRANSPORTER PERMEASE PROTEIN DRRC-RELATED"/>
    <property type="match status" value="1"/>
</dbReference>
<dbReference type="InterPro" id="IPR013525">
    <property type="entry name" value="ABC2_TM"/>
</dbReference>
<dbReference type="Gene3D" id="3.40.1710.10">
    <property type="entry name" value="abc type-2 transporter like domain"/>
    <property type="match status" value="1"/>
</dbReference>
<feature type="transmembrane region" description="Helical" evidence="5">
    <location>
        <begin position="15"/>
        <end position="35"/>
    </location>
</feature>
<evidence type="ECO:0000256" key="1">
    <source>
        <dbReference type="ARBA" id="ARBA00004141"/>
    </source>
</evidence>
<evidence type="ECO:0000313" key="7">
    <source>
        <dbReference type="EMBL" id="ASA24269.1"/>
    </source>
</evidence>
<comment type="subcellular location">
    <subcellularLocation>
        <location evidence="1">Membrane</location>
        <topology evidence="1">Multi-pass membrane protein</topology>
    </subcellularLocation>
</comment>
<dbReference type="PANTHER" id="PTHR43027">
    <property type="entry name" value="DOXORUBICIN RESISTANCE ABC TRANSPORTER PERMEASE PROTEIN DRRC-RELATED"/>
    <property type="match status" value="1"/>
</dbReference>
<dbReference type="GO" id="GO:0140359">
    <property type="term" value="F:ABC-type transporter activity"/>
    <property type="evidence" value="ECO:0007669"/>
    <property type="project" value="InterPro"/>
</dbReference>
<feature type="transmembrane region" description="Helical" evidence="5">
    <location>
        <begin position="291"/>
        <end position="311"/>
    </location>
</feature>
<evidence type="ECO:0000256" key="2">
    <source>
        <dbReference type="ARBA" id="ARBA00022692"/>
    </source>
</evidence>
<keyword evidence="4 5" id="KW-0472">Membrane</keyword>
<accession>A0A2Z2KNR8</accession>
<dbReference type="KEGG" id="pdh:B9T62_28015"/>
<dbReference type="EMBL" id="CP021780">
    <property type="protein sequence ID" value="ASA24269.1"/>
    <property type="molecule type" value="Genomic_DNA"/>
</dbReference>
<feature type="transmembrane region" description="Helical" evidence="5">
    <location>
        <begin position="227"/>
        <end position="252"/>
    </location>
</feature>
<organism evidence="7 8">
    <name type="scientific">Paenibacillus donghaensis</name>
    <dbReference type="NCBI Taxonomy" id="414771"/>
    <lineage>
        <taxon>Bacteria</taxon>
        <taxon>Bacillati</taxon>
        <taxon>Bacillota</taxon>
        <taxon>Bacilli</taxon>
        <taxon>Bacillales</taxon>
        <taxon>Paenibacillaceae</taxon>
        <taxon>Paenibacillus</taxon>
    </lineage>
</organism>
<dbReference type="RefSeq" id="WP_087918255.1">
    <property type="nucleotide sequence ID" value="NZ_CP021780.1"/>
</dbReference>
<feature type="transmembrane region" description="Helical" evidence="5">
    <location>
        <begin position="352"/>
        <end position="369"/>
    </location>
</feature>
<feature type="domain" description="ABC transmembrane type-2" evidence="6">
    <location>
        <begin position="147"/>
        <end position="373"/>
    </location>
</feature>
<reference evidence="7 8" key="1">
    <citation type="submission" date="2017-06" db="EMBL/GenBank/DDBJ databases">
        <title>Complete genome sequence of Paenibacillus donghaensis KCTC 13049T isolated from East Sea sediment, South Korea.</title>
        <authorList>
            <person name="Jung B.K."/>
            <person name="Hong S.-J."/>
            <person name="Shin J.-H."/>
        </authorList>
    </citation>
    <scope>NUCLEOTIDE SEQUENCE [LARGE SCALE GENOMIC DNA]</scope>
    <source>
        <strain evidence="7 8">KCTC 13049</strain>
    </source>
</reference>
<evidence type="ECO:0000256" key="4">
    <source>
        <dbReference type="ARBA" id="ARBA00023136"/>
    </source>
</evidence>
<feature type="transmembrane region" description="Helical" evidence="5">
    <location>
        <begin position="183"/>
        <end position="202"/>
    </location>
</feature>
<dbReference type="PROSITE" id="PS51012">
    <property type="entry name" value="ABC_TM2"/>
    <property type="match status" value="1"/>
</dbReference>
<dbReference type="GO" id="GO:0016020">
    <property type="term" value="C:membrane"/>
    <property type="evidence" value="ECO:0007669"/>
    <property type="project" value="UniProtKB-SubCell"/>
</dbReference>